<feature type="domain" description="LYC1 C-terminal" evidence="1">
    <location>
        <begin position="186"/>
        <end position="393"/>
    </location>
</feature>
<reference evidence="2" key="1">
    <citation type="submission" date="2022-07" db="EMBL/GenBank/DDBJ databases">
        <title>Phylogenomic reconstructions and comparative analyses of Kickxellomycotina fungi.</title>
        <authorList>
            <person name="Reynolds N.K."/>
            <person name="Stajich J.E."/>
            <person name="Barry K."/>
            <person name="Grigoriev I.V."/>
            <person name="Crous P."/>
            <person name="Smith M.E."/>
        </authorList>
    </citation>
    <scope>NUCLEOTIDE SEQUENCE</scope>
    <source>
        <strain evidence="2">RSA 567</strain>
    </source>
</reference>
<evidence type="ECO:0000313" key="3">
    <source>
        <dbReference type="Proteomes" id="UP001151582"/>
    </source>
</evidence>
<organism evidence="2 3">
    <name type="scientific">Dimargaris verticillata</name>
    <dbReference type="NCBI Taxonomy" id="2761393"/>
    <lineage>
        <taxon>Eukaryota</taxon>
        <taxon>Fungi</taxon>
        <taxon>Fungi incertae sedis</taxon>
        <taxon>Zoopagomycota</taxon>
        <taxon>Kickxellomycotina</taxon>
        <taxon>Dimargaritomycetes</taxon>
        <taxon>Dimargaritales</taxon>
        <taxon>Dimargaritaceae</taxon>
        <taxon>Dimargaris</taxon>
    </lineage>
</organism>
<dbReference type="OrthoDB" id="2020070at2759"/>
<proteinExistence type="predicted"/>
<accession>A0A9W8BCD7</accession>
<dbReference type="EMBL" id="JANBQB010000002">
    <property type="protein sequence ID" value="KAJ1985275.1"/>
    <property type="molecule type" value="Genomic_DNA"/>
</dbReference>
<gene>
    <name evidence="2" type="ORF">H4R34_000095</name>
</gene>
<name>A0A9W8BCD7_9FUNG</name>
<dbReference type="InterPro" id="IPR053013">
    <property type="entry name" value="LAT"/>
</dbReference>
<dbReference type="InterPro" id="IPR055100">
    <property type="entry name" value="GNAT_LYC1-like"/>
</dbReference>
<dbReference type="Gene3D" id="3.40.630.30">
    <property type="match status" value="1"/>
</dbReference>
<dbReference type="InterPro" id="IPR016181">
    <property type="entry name" value="Acyl_CoA_acyltransferase"/>
</dbReference>
<protein>
    <recommendedName>
        <fullName evidence="1">LYC1 C-terminal domain-containing protein</fullName>
    </recommendedName>
</protein>
<dbReference type="SUPFAM" id="SSF55729">
    <property type="entry name" value="Acyl-CoA N-acyltransferases (Nat)"/>
    <property type="match status" value="1"/>
</dbReference>
<evidence type="ECO:0000313" key="2">
    <source>
        <dbReference type="EMBL" id="KAJ1985275.1"/>
    </source>
</evidence>
<dbReference type="Pfam" id="PF22998">
    <property type="entry name" value="GNAT_LYC1-like"/>
    <property type="match status" value="1"/>
</dbReference>
<evidence type="ECO:0000259" key="1">
    <source>
        <dbReference type="Pfam" id="PF22998"/>
    </source>
</evidence>
<comment type="caution">
    <text evidence="2">The sequence shown here is derived from an EMBL/GenBank/DDBJ whole genome shotgun (WGS) entry which is preliminary data.</text>
</comment>
<dbReference type="Proteomes" id="UP001151582">
    <property type="component" value="Unassembled WGS sequence"/>
</dbReference>
<dbReference type="PANTHER" id="PTHR34815:SF2">
    <property type="entry name" value="N-ACETYLTRANSFERASE DOMAIN-CONTAINING PROTEIN"/>
    <property type="match status" value="1"/>
</dbReference>
<keyword evidence="3" id="KW-1185">Reference proteome</keyword>
<dbReference type="PANTHER" id="PTHR34815">
    <property type="entry name" value="LYSINE ACETYLTRANSFERASE"/>
    <property type="match status" value="1"/>
</dbReference>
<sequence>MNGPLRWEELVLVPATPAQAKLTWTRTLCEWGKGLTLDQYHEREHVLANTDFARDNLQVYVLVPKDDPTTLDPLAHCDVYKRPCWQLLWSERRGDPDLPYCQLVEGDAYSVASVFCPPEYRGCGYGSVMIRQLYALLKQNRTTPSLSSLYSDIGPKFYGRSGWVMYPAEQINVPVSAQVIRPLSLQRIKRLTDPMAVPLIDQDCADLKRRLITMGFERSQRAVDPGYVKSNSVLIVPNRATYRWHWARAIYMGPILGATAPECVGASVPRSLAMPSAEVGPSFMLWFHDFAAKALIVLRTRLAQPSDLELLLQAATDEALAHQLERIELWSLEDPDTLGVVTSMVRLSKIPAYFHAKKIERTHSLPGLATFYSDTLADTTISEWLCNDRYAWV</sequence>
<dbReference type="AlphaFoldDB" id="A0A9W8BCD7"/>